<dbReference type="SMART" id="SM00355">
    <property type="entry name" value="ZnF_C2H2"/>
    <property type="match status" value="8"/>
</dbReference>
<evidence type="ECO:0000256" key="10">
    <source>
        <dbReference type="ARBA" id="ARBA00023242"/>
    </source>
</evidence>
<dbReference type="AlphaFoldDB" id="A0A8C4XGQ0"/>
<evidence type="ECO:0000256" key="7">
    <source>
        <dbReference type="ARBA" id="ARBA00023015"/>
    </source>
</evidence>
<evidence type="ECO:0000256" key="11">
    <source>
        <dbReference type="PROSITE-ProRule" id="PRU00042"/>
    </source>
</evidence>
<evidence type="ECO:0000256" key="9">
    <source>
        <dbReference type="ARBA" id="ARBA00023163"/>
    </source>
</evidence>
<feature type="region of interest" description="Disordered" evidence="13">
    <location>
        <begin position="427"/>
        <end position="453"/>
    </location>
</feature>
<dbReference type="Proteomes" id="UP000694620">
    <property type="component" value="Unassembled WGS sequence"/>
</dbReference>
<feature type="domain" description="C2H2-type" evidence="14">
    <location>
        <begin position="267"/>
        <end position="294"/>
    </location>
</feature>
<evidence type="ECO:0000256" key="8">
    <source>
        <dbReference type="ARBA" id="ARBA00023125"/>
    </source>
</evidence>
<dbReference type="FunFam" id="3.30.160.60:FF:001158">
    <property type="entry name" value="zinc finger protein 22"/>
    <property type="match status" value="1"/>
</dbReference>
<dbReference type="PANTHER" id="PTHR23234:SF10">
    <property type="entry name" value="RIKEN CDNA 6720489N17 GENE-RELATED"/>
    <property type="match status" value="1"/>
</dbReference>
<keyword evidence="9" id="KW-0804">Transcription</keyword>
<dbReference type="GeneTree" id="ENSGT01150000286952"/>
<evidence type="ECO:0000256" key="4">
    <source>
        <dbReference type="ARBA" id="ARBA00022737"/>
    </source>
</evidence>
<dbReference type="GO" id="GO:0003677">
    <property type="term" value="F:DNA binding"/>
    <property type="evidence" value="ECO:0007669"/>
    <property type="project" value="UniProtKB-KW"/>
</dbReference>
<dbReference type="InterPro" id="IPR013087">
    <property type="entry name" value="Znf_C2H2_type"/>
</dbReference>
<feature type="domain" description="C2H2-type" evidence="14">
    <location>
        <begin position="379"/>
        <end position="406"/>
    </location>
</feature>
<dbReference type="FunFam" id="3.30.160.60:FF:002402">
    <property type="entry name" value="Zinc finger protein 347"/>
    <property type="match status" value="1"/>
</dbReference>
<comment type="similarity">
    <text evidence="2">Belongs to the krueppel C2H2-type zinc-finger protein family.</text>
</comment>
<dbReference type="FunFam" id="3.30.160.60:FF:001155">
    <property type="entry name" value="Zinc finger 30C"/>
    <property type="match status" value="1"/>
</dbReference>
<feature type="domain" description="C2H2-type" evidence="14">
    <location>
        <begin position="211"/>
        <end position="238"/>
    </location>
</feature>
<keyword evidence="7" id="KW-0805">Transcription regulation</keyword>
<dbReference type="FunFam" id="3.30.160.60:FF:002343">
    <property type="entry name" value="Zinc finger protein 33A"/>
    <property type="match status" value="1"/>
</dbReference>
<feature type="domain" description="C2H2-type" evidence="14">
    <location>
        <begin position="351"/>
        <end position="378"/>
    </location>
</feature>
<dbReference type="GO" id="GO:0008270">
    <property type="term" value="F:zinc ion binding"/>
    <property type="evidence" value="ECO:0007669"/>
    <property type="project" value="UniProtKB-KW"/>
</dbReference>
<evidence type="ECO:0000313" key="15">
    <source>
        <dbReference type="Ensembl" id="ENSECRP00000029562.1"/>
    </source>
</evidence>
<evidence type="ECO:0000256" key="1">
    <source>
        <dbReference type="ARBA" id="ARBA00004123"/>
    </source>
</evidence>
<keyword evidence="6" id="KW-0862">Zinc</keyword>
<keyword evidence="8" id="KW-0238">DNA-binding</keyword>
<feature type="domain" description="C2H2-type" evidence="14">
    <location>
        <begin position="407"/>
        <end position="434"/>
    </location>
</feature>
<name>A0A8C4XGQ0_ERPCA</name>
<dbReference type="GO" id="GO:0005634">
    <property type="term" value="C:nucleus"/>
    <property type="evidence" value="ECO:0007669"/>
    <property type="project" value="UniProtKB-SubCell"/>
</dbReference>
<accession>A0A8C4XGQ0</accession>
<evidence type="ECO:0000259" key="14">
    <source>
        <dbReference type="PROSITE" id="PS50157"/>
    </source>
</evidence>
<keyword evidence="10" id="KW-0539">Nucleus</keyword>
<evidence type="ECO:0000256" key="12">
    <source>
        <dbReference type="SAM" id="Coils"/>
    </source>
</evidence>
<comment type="subcellular location">
    <subcellularLocation>
        <location evidence="1">Nucleus</location>
    </subcellularLocation>
</comment>
<protein>
    <recommendedName>
        <fullName evidence="14">C2H2-type domain-containing protein</fullName>
    </recommendedName>
</protein>
<dbReference type="Ensembl" id="ENSECRT00000030189.1">
    <property type="protein sequence ID" value="ENSECRP00000029562.1"/>
    <property type="gene ID" value="ENSECRG00000020045.1"/>
</dbReference>
<dbReference type="FunFam" id="3.30.160.60:FF:000912">
    <property type="entry name" value="Zinc finger protein 660"/>
    <property type="match status" value="1"/>
</dbReference>
<dbReference type="SUPFAM" id="SSF57667">
    <property type="entry name" value="beta-beta-alpha zinc fingers"/>
    <property type="match status" value="4"/>
</dbReference>
<reference evidence="15" key="2">
    <citation type="submission" date="2025-09" db="UniProtKB">
        <authorList>
            <consortium name="Ensembl"/>
        </authorList>
    </citation>
    <scope>IDENTIFICATION</scope>
</reference>
<dbReference type="PROSITE" id="PS00028">
    <property type="entry name" value="ZINC_FINGER_C2H2_1"/>
    <property type="match status" value="8"/>
</dbReference>
<evidence type="ECO:0000256" key="5">
    <source>
        <dbReference type="ARBA" id="ARBA00022771"/>
    </source>
</evidence>
<keyword evidence="5 11" id="KW-0863">Zinc-finger</keyword>
<keyword evidence="4" id="KW-0677">Repeat</keyword>
<evidence type="ECO:0000313" key="16">
    <source>
        <dbReference type="Proteomes" id="UP000694620"/>
    </source>
</evidence>
<dbReference type="Pfam" id="PF00096">
    <property type="entry name" value="zf-C2H2"/>
    <property type="match status" value="6"/>
</dbReference>
<feature type="coiled-coil region" evidence="12">
    <location>
        <begin position="101"/>
        <end position="132"/>
    </location>
</feature>
<reference evidence="15" key="1">
    <citation type="submission" date="2025-08" db="UniProtKB">
        <authorList>
            <consortium name="Ensembl"/>
        </authorList>
    </citation>
    <scope>IDENTIFICATION</scope>
</reference>
<feature type="compositionally biased region" description="Basic and acidic residues" evidence="13">
    <location>
        <begin position="430"/>
        <end position="453"/>
    </location>
</feature>
<feature type="domain" description="C2H2-type" evidence="14">
    <location>
        <begin position="239"/>
        <end position="266"/>
    </location>
</feature>
<evidence type="ECO:0000256" key="13">
    <source>
        <dbReference type="SAM" id="MobiDB-lite"/>
    </source>
</evidence>
<dbReference type="FunFam" id="3.30.160.60:FF:000512">
    <property type="entry name" value="zinc finger protein 197 isoform X1"/>
    <property type="match status" value="1"/>
</dbReference>
<dbReference type="PANTHER" id="PTHR23234">
    <property type="entry name" value="ZNF44 PROTEIN"/>
    <property type="match status" value="1"/>
</dbReference>
<evidence type="ECO:0000256" key="2">
    <source>
        <dbReference type="ARBA" id="ARBA00006991"/>
    </source>
</evidence>
<proteinExistence type="inferred from homology"/>
<keyword evidence="3" id="KW-0479">Metal-binding</keyword>
<dbReference type="PROSITE" id="PS50157">
    <property type="entry name" value="ZINC_FINGER_C2H2_2"/>
    <property type="match status" value="8"/>
</dbReference>
<sequence>MASTDDDSMEKRLVHIKQEECDWGALEDLSVKLEDCEGTVSVFKEETAAIKLEELEDLSVGLEVKEHKNGDIFKQESYPGLQPPFTDLEQLATQQNSTKLKSELEEKFIEGNRREEEEEEEQQQSLRSAELHAEENDIFTMSSFVQPSLQCRLQHNQNKRKMKKLICESKNVSPASLQCSSPAVVKLQSTKAINSDQHMHKLLLHTGEKPYCCSDCGKRFFDSSTLQQHTQIHTGENLYCCSECGKRFSQASYFQRHKSVHTAEKPYCCSECGKQFLRNNSLQKHKVIHTGEKRHCCLECGKRFSQVSHLQSHKRIHTGEKPYCCCECGKQFSHSSSLRQHTRIHTGEKPFGCPVCGKHFSHVSHFHNHKRIHTGEKPYCCQECGKQCSRLSHLQRHIRIHTGEKPYCCSDCGKQFADRASLRYHTQVHTGEKASKSREIRISPKNDKRRSSM</sequence>
<keyword evidence="16" id="KW-1185">Reference proteome</keyword>
<dbReference type="Gene3D" id="3.30.160.60">
    <property type="entry name" value="Classic Zinc Finger"/>
    <property type="match status" value="8"/>
</dbReference>
<feature type="domain" description="C2H2-type" evidence="14">
    <location>
        <begin position="323"/>
        <end position="350"/>
    </location>
</feature>
<dbReference type="FunFam" id="3.30.160.60:FF:000188">
    <property type="entry name" value="Zinc finger protein 787"/>
    <property type="match status" value="1"/>
</dbReference>
<dbReference type="InterPro" id="IPR036236">
    <property type="entry name" value="Znf_C2H2_sf"/>
</dbReference>
<dbReference type="InterPro" id="IPR050758">
    <property type="entry name" value="Znf_C2H2-type"/>
</dbReference>
<keyword evidence="12" id="KW-0175">Coiled coil</keyword>
<evidence type="ECO:0000256" key="6">
    <source>
        <dbReference type="ARBA" id="ARBA00022833"/>
    </source>
</evidence>
<feature type="domain" description="C2H2-type" evidence="14">
    <location>
        <begin position="295"/>
        <end position="322"/>
    </location>
</feature>
<dbReference type="FunFam" id="3.30.160.60:FF:002063">
    <property type="entry name" value="RB associated KRAB zinc finger"/>
    <property type="match status" value="1"/>
</dbReference>
<evidence type="ECO:0000256" key="3">
    <source>
        <dbReference type="ARBA" id="ARBA00022723"/>
    </source>
</evidence>
<organism evidence="15 16">
    <name type="scientific">Erpetoichthys calabaricus</name>
    <name type="common">Rope fish</name>
    <name type="synonym">Calamoichthys calabaricus</name>
    <dbReference type="NCBI Taxonomy" id="27687"/>
    <lineage>
        <taxon>Eukaryota</taxon>
        <taxon>Metazoa</taxon>
        <taxon>Chordata</taxon>
        <taxon>Craniata</taxon>
        <taxon>Vertebrata</taxon>
        <taxon>Euteleostomi</taxon>
        <taxon>Actinopterygii</taxon>
        <taxon>Polypteriformes</taxon>
        <taxon>Polypteridae</taxon>
        <taxon>Erpetoichthys</taxon>
    </lineage>
</organism>